<evidence type="ECO:0008006" key="4">
    <source>
        <dbReference type="Google" id="ProtNLM"/>
    </source>
</evidence>
<dbReference type="SUPFAM" id="SSF53474">
    <property type="entry name" value="alpha/beta-Hydrolases"/>
    <property type="match status" value="1"/>
</dbReference>
<dbReference type="Pfam" id="PF03583">
    <property type="entry name" value="LIP"/>
    <property type="match status" value="1"/>
</dbReference>
<dbReference type="AlphaFoldDB" id="G7GSC6"/>
<keyword evidence="1" id="KW-0732">Signal</keyword>
<reference evidence="2 3" key="1">
    <citation type="submission" date="2011-11" db="EMBL/GenBank/DDBJ databases">
        <title>Whole genome shotgun sequence of Gordonia amarae NBRC 15530.</title>
        <authorList>
            <person name="Takarada H."/>
            <person name="Hosoyama A."/>
            <person name="Tsuchikane K."/>
            <person name="Katsumata H."/>
            <person name="Yamazaki S."/>
            <person name="Fujita N."/>
        </authorList>
    </citation>
    <scope>NUCLEOTIDE SEQUENCE [LARGE SCALE GENOMIC DNA]</scope>
    <source>
        <strain evidence="2 3">NBRC 15530</strain>
    </source>
</reference>
<dbReference type="EMBL" id="BAED01000054">
    <property type="protein sequence ID" value="GAB06501.1"/>
    <property type="molecule type" value="Genomic_DNA"/>
</dbReference>
<dbReference type="InterPro" id="IPR029058">
    <property type="entry name" value="AB_hydrolase_fold"/>
</dbReference>
<dbReference type="GO" id="GO:0004806">
    <property type="term" value="F:triacylglycerol lipase activity"/>
    <property type="evidence" value="ECO:0007669"/>
    <property type="project" value="InterPro"/>
</dbReference>
<dbReference type="InterPro" id="IPR005152">
    <property type="entry name" value="Lipase_secreted"/>
</dbReference>
<keyword evidence="3" id="KW-1185">Reference proteome</keyword>
<evidence type="ECO:0000313" key="3">
    <source>
        <dbReference type="Proteomes" id="UP000006023"/>
    </source>
</evidence>
<protein>
    <recommendedName>
        <fullName evidence="4">Lipase</fullName>
    </recommendedName>
</protein>
<evidence type="ECO:0000313" key="2">
    <source>
        <dbReference type="EMBL" id="GAB06501.1"/>
    </source>
</evidence>
<organism evidence="2 3">
    <name type="scientific">Gordonia amarae NBRC 15530</name>
    <dbReference type="NCBI Taxonomy" id="1075090"/>
    <lineage>
        <taxon>Bacteria</taxon>
        <taxon>Bacillati</taxon>
        <taxon>Actinomycetota</taxon>
        <taxon>Actinomycetes</taxon>
        <taxon>Mycobacteriales</taxon>
        <taxon>Gordoniaceae</taxon>
        <taxon>Gordonia</taxon>
    </lineage>
</organism>
<dbReference type="Gene3D" id="1.10.260.130">
    <property type="match status" value="1"/>
</dbReference>
<dbReference type="eggNOG" id="COG1506">
    <property type="taxonomic scope" value="Bacteria"/>
</dbReference>
<dbReference type="PANTHER" id="PTHR34853">
    <property type="match status" value="1"/>
</dbReference>
<dbReference type="Proteomes" id="UP000006023">
    <property type="component" value="Unassembled WGS sequence"/>
</dbReference>
<dbReference type="Gene3D" id="3.40.50.1820">
    <property type="entry name" value="alpha/beta hydrolase"/>
    <property type="match status" value="1"/>
</dbReference>
<dbReference type="STRING" id="1075090.GOAMR_54_00110"/>
<feature type="signal peptide" evidence="1">
    <location>
        <begin position="1"/>
        <end position="29"/>
    </location>
</feature>
<feature type="chain" id="PRO_5038344710" description="Lipase" evidence="1">
    <location>
        <begin position="30"/>
        <end position="392"/>
    </location>
</feature>
<name>G7GSC6_9ACTN</name>
<evidence type="ECO:0000256" key="1">
    <source>
        <dbReference type="SAM" id="SignalP"/>
    </source>
</evidence>
<proteinExistence type="predicted"/>
<gene>
    <name evidence="2" type="ORF">GOAMR_54_00110</name>
</gene>
<dbReference type="RefSeq" id="WP_005189650.1">
    <property type="nucleotide sequence ID" value="NZ_BAED01000054.1"/>
</dbReference>
<sequence length="392" mass="41944">MREHRGVPPILTVVAILVLGLTLSATAPAAVAAPTGKPGDVVRSTEITDRPEARMASAARVFDVTYLSADPRGRLVEVKGSVSLPKKAPGPGGWRILAWNHSTMGLGDSCTITDSLGKDKRGSRDKWLGQWLRDDYVIAATEYQGIGGPGVHAYLDGPVAGKNTLDMVRAARTVVKKYVGTDTSNAFVSFGGSQGGHASMWSNSLAKSYAPELKNAATIAHSVPTGLSDYFAAIRPGFPNVVVPDYVTYFSYVLAGLKVSRPDIDVDSYLTPLGRTVIKNAQRLCYAESGPATKGLTVGQLVSRPLADGPLLPALRQYTRLPTSGYGAPILLQQGYLDVVAFTPLTGQFVSRLRSNGVNVTYRTYPTQLHGLSTAQTLEAVKWANTRTTWPR</sequence>
<dbReference type="PANTHER" id="PTHR34853:SF1">
    <property type="entry name" value="LIPASE 5"/>
    <property type="match status" value="1"/>
</dbReference>
<dbReference type="GO" id="GO:0016042">
    <property type="term" value="P:lipid catabolic process"/>
    <property type="evidence" value="ECO:0007669"/>
    <property type="project" value="InterPro"/>
</dbReference>
<dbReference type="PIRSF" id="PIRSF029171">
    <property type="entry name" value="Esterase_LipA"/>
    <property type="match status" value="1"/>
</dbReference>
<accession>G7GSC6</accession>
<comment type="caution">
    <text evidence="2">The sequence shown here is derived from an EMBL/GenBank/DDBJ whole genome shotgun (WGS) entry which is preliminary data.</text>
</comment>